<dbReference type="SUPFAM" id="SSF52833">
    <property type="entry name" value="Thioredoxin-like"/>
    <property type="match status" value="1"/>
</dbReference>
<proteinExistence type="predicted"/>
<evidence type="ECO:0000256" key="4">
    <source>
        <dbReference type="ARBA" id="ARBA00022989"/>
    </source>
</evidence>
<comment type="caution">
    <text evidence="9">The sequence shown here is derived from an EMBL/GenBank/DDBJ whole genome shotgun (WGS) entry which is preliminary data.</text>
</comment>
<evidence type="ECO:0000256" key="1">
    <source>
        <dbReference type="ARBA" id="ARBA00004651"/>
    </source>
</evidence>
<gene>
    <name evidence="9" type="ORF">HLB44_05800</name>
</gene>
<dbReference type="CDD" id="cd02980">
    <property type="entry name" value="TRX_Fd_family"/>
    <property type="match status" value="1"/>
</dbReference>
<dbReference type="SUPFAM" id="SSF82866">
    <property type="entry name" value="Multidrug efflux transporter AcrB transmembrane domain"/>
    <property type="match status" value="2"/>
</dbReference>
<feature type="transmembrane region" description="Helical" evidence="7">
    <location>
        <begin position="350"/>
        <end position="374"/>
    </location>
</feature>
<feature type="transmembrane region" description="Helical" evidence="7">
    <location>
        <begin position="225"/>
        <end position="243"/>
    </location>
</feature>
<accession>A0ABX2EBH3</accession>
<keyword evidence="3 7" id="KW-0812">Transmembrane</keyword>
<evidence type="ECO:0000313" key="9">
    <source>
        <dbReference type="EMBL" id="NRF66489.1"/>
    </source>
</evidence>
<feature type="transmembrane region" description="Helical" evidence="7">
    <location>
        <begin position="276"/>
        <end position="300"/>
    </location>
</feature>
<keyword evidence="5 7" id="KW-0472">Membrane</keyword>
<dbReference type="Proteomes" id="UP000737171">
    <property type="component" value="Unassembled WGS sequence"/>
</dbReference>
<feature type="domain" description="Membrane transport protein MMPL" evidence="8">
    <location>
        <begin position="548"/>
        <end position="762"/>
    </location>
</feature>
<feature type="transmembrane region" description="Helical" evidence="7">
    <location>
        <begin position="602"/>
        <end position="624"/>
    </location>
</feature>
<name>A0ABX2EBH3_9BURK</name>
<feature type="transmembrane region" description="Helical" evidence="7">
    <location>
        <begin position="250"/>
        <end position="270"/>
    </location>
</feature>
<organism evidence="9 10">
    <name type="scientific">Pseudaquabacterium terrae</name>
    <dbReference type="NCBI Taxonomy" id="2732868"/>
    <lineage>
        <taxon>Bacteria</taxon>
        <taxon>Pseudomonadati</taxon>
        <taxon>Pseudomonadota</taxon>
        <taxon>Betaproteobacteria</taxon>
        <taxon>Burkholderiales</taxon>
        <taxon>Sphaerotilaceae</taxon>
        <taxon>Pseudaquabacterium</taxon>
    </lineage>
</organism>
<evidence type="ECO:0000256" key="5">
    <source>
        <dbReference type="ARBA" id="ARBA00023136"/>
    </source>
</evidence>
<evidence type="ECO:0000256" key="6">
    <source>
        <dbReference type="SAM" id="MobiDB-lite"/>
    </source>
</evidence>
<keyword evidence="4 7" id="KW-1133">Transmembrane helix</keyword>
<feature type="transmembrane region" description="Helical" evidence="7">
    <location>
        <begin position="644"/>
        <end position="671"/>
    </location>
</feature>
<feature type="transmembrane region" description="Helical" evidence="7">
    <location>
        <begin position="707"/>
        <end position="728"/>
    </location>
</feature>
<sequence>MWLSAWAPLYGRRYGMTTAMVAWPLALVIVILLHAVGGFLALRLTFNNSPQVYYPADAPAIVLRDALRKDFPSDEVLTVLFHGDDLYTEDFLRRLQALSNELRDHPLVDRVTSILTVEKIAGSRDGFSVGPLIEPKAQKKAGPEDAKRRVLADRFVPGTLASRDGRYLAIGVRPKPLADSGQRLQVKIATVLAINRAGLRGHYAGDAGPVTMDVAQLESILRDTATFVPLTVGIGLALLWWVVGRIRPVVIGAVAMSTVVLPVVGAIAAFNQPYTMATAIIPTLLSAYTLATLMHLYAGIQRAQEAGLRRAERLDRAMQETLKPGIFNVLTTGSGLLSLVLVPVPPVQVFGVAGAAGTALVFIVVYGLMPPLLLRWDKHRWPTRRTSGMGLLGRFATRITIFSMRNAKTIIIAALVVLVAGIPAVRAVKVESDLLTFFPPSHPAVRHTQLAESKLMGVTSLEFSLRGQERDSLQNVERLRGIRAFQRWLEEQPEVDRTISMVDLIEEMHWAMNAEQAAFRTLPPTDRLLRQYLLVYDGTDLYELVNRDFQHARILANLHIHGAHEIGEVLARIRKRLEQQPIEGLAVDIGGQGRLFADQINLLVSGQTGSFIGAFVQIFLFMALLWRSFKAAAVCMVPNIAPLYFVFVLMGAIGIYLNMATVMIASIVLGITVDDTIHLYHGYKERLQQGISPVLAIARSFESSGRAVLAISVLLITQFTLLFGSDFIPTSDFGIMTALGLFSGQCFELLLLPPLLLLTDARRRAAPAAPHAPSEVLDAGDTLLAPRSTQMPVGGDTLMPVDGDAPMPLGGDTLMPPALPALVAAPAPPATAPPAPERVLVCTGDICTIADGELLWERFTRLQAARAAEAPEEDWRLTRTSCLGLCRLAPVVQLYPAGTYHGKLTPHAVSQLVEQRLLQRAHPAAIGEESTAARPATGDPPGRAST</sequence>
<evidence type="ECO:0000256" key="3">
    <source>
        <dbReference type="ARBA" id="ARBA00022692"/>
    </source>
</evidence>
<feature type="transmembrane region" description="Helical" evidence="7">
    <location>
        <begin position="410"/>
        <end position="428"/>
    </location>
</feature>
<feature type="domain" description="Membrane transport protein MMPL" evidence="8">
    <location>
        <begin position="55"/>
        <end position="388"/>
    </location>
</feature>
<feature type="transmembrane region" description="Helical" evidence="7">
    <location>
        <begin position="734"/>
        <end position="758"/>
    </location>
</feature>
<dbReference type="PANTHER" id="PTHR33406">
    <property type="entry name" value="MEMBRANE PROTEIN MJ1562-RELATED"/>
    <property type="match status" value="1"/>
</dbReference>
<dbReference type="Gene3D" id="1.20.1640.10">
    <property type="entry name" value="Multidrug efflux transporter AcrB transmembrane domain"/>
    <property type="match status" value="2"/>
</dbReference>
<dbReference type="Gene3D" id="3.40.30.10">
    <property type="entry name" value="Glutaredoxin"/>
    <property type="match status" value="1"/>
</dbReference>
<evidence type="ECO:0000256" key="7">
    <source>
        <dbReference type="SAM" id="Phobius"/>
    </source>
</evidence>
<dbReference type="Pfam" id="PF03176">
    <property type="entry name" value="MMPL"/>
    <property type="match status" value="2"/>
</dbReference>
<keyword evidence="10" id="KW-1185">Reference proteome</keyword>
<keyword evidence="2" id="KW-1003">Cell membrane</keyword>
<dbReference type="PANTHER" id="PTHR33406:SF12">
    <property type="entry name" value="BLR2997 PROTEIN"/>
    <property type="match status" value="1"/>
</dbReference>
<feature type="transmembrane region" description="Helical" evidence="7">
    <location>
        <begin position="21"/>
        <end position="42"/>
    </location>
</feature>
<evidence type="ECO:0000313" key="10">
    <source>
        <dbReference type="Proteomes" id="UP000737171"/>
    </source>
</evidence>
<evidence type="ECO:0000256" key="2">
    <source>
        <dbReference type="ARBA" id="ARBA00022475"/>
    </source>
</evidence>
<feature type="region of interest" description="Disordered" evidence="6">
    <location>
        <begin position="924"/>
        <end position="946"/>
    </location>
</feature>
<dbReference type="InterPro" id="IPR050545">
    <property type="entry name" value="Mycobact_MmpL"/>
</dbReference>
<protein>
    <submittedName>
        <fullName evidence="9">MMPL family transporter</fullName>
    </submittedName>
</protein>
<evidence type="ECO:0000259" key="8">
    <source>
        <dbReference type="Pfam" id="PF03176"/>
    </source>
</evidence>
<feature type="transmembrane region" description="Helical" evidence="7">
    <location>
        <begin position="321"/>
        <end position="344"/>
    </location>
</feature>
<dbReference type="EMBL" id="JABRWJ010000002">
    <property type="protein sequence ID" value="NRF66489.1"/>
    <property type="molecule type" value="Genomic_DNA"/>
</dbReference>
<dbReference type="Pfam" id="PF01257">
    <property type="entry name" value="2Fe-2S_thioredx"/>
    <property type="match status" value="1"/>
</dbReference>
<reference evidence="9 10" key="1">
    <citation type="submission" date="2020-05" db="EMBL/GenBank/DDBJ databases">
        <title>Aquincola sp. isolate from soil.</title>
        <authorList>
            <person name="Han J."/>
            <person name="Kim D.-U."/>
        </authorList>
    </citation>
    <scope>NUCLEOTIDE SEQUENCE [LARGE SCALE GENOMIC DNA]</scope>
    <source>
        <strain evidence="9 10">S2</strain>
    </source>
</reference>
<comment type="subcellular location">
    <subcellularLocation>
        <location evidence="1">Cell membrane</location>
        <topology evidence="1">Multi-pass membrane protein</topology>
    </subcellularLocation>
</comment>
<dbReference type="InterPro" id="IPR004869">
    <property type="entry name" value="MMPL_dom"/>
</dbReference>
<dbReference type="RefSeq" id="WP_173121604.1">
    <property type="nucleotide sequence ID" value="NZ_JABRWJ010000002.1"/>
</dbReference>
<dbReference type="InterPro" id="IPR036249">
    <property type="entry name" value="Thioredoxin-like_sf"/>
</dbReference>